<feature type="compositionally biased region" description="Polar residues" evidence="1">
    <location>
        <begin position="35"/>
        <end position="47"/>
    </location>
</feature>
<dbReference type="Proteomes" id="UP000028725">
    <property type="component" value="Unassembled WGS sequence"/>
</dbReference>
<dbReference type="STRING" id="394096.DB31_7510"/>
<keyword evidence="3" id="KW-1185">Reference proteome</keyword>
<reference evidence="2 3" key="1">
    <citation type="submission" date="2014-04" db="EMBL/GenBank/DDBJ databases">
        <title>Genome assembly of Hyalangium minutum DSM 14724.</title>
        <authorList>
            <person name="Sharma G."/>
            <person name="Subramanian S."/>
        </authorList>
    </citation>
    <scope>NUCLEOTIDE SEQUENCE [LARGE SCALE GENOMIC DNA]</scope>
    <source>
        <strain evidence="2 3">DSM 14724</strain>
    </source>
</reference>
<evidence type="ECO:0000313" key="2">
    <source>
        <dbReference type="EMBL" id="KFE68273.1"/>
    </source>
</evidence>
<comment type="caution">
    <text evidence="2">The sequence shown here is derived from an EMBL/GenBank/DDBJ whole genome shotgun (WGS) entry which is preliminary data.</text>
</comment>
<gene>
    <name evidence="2" type="ORF">DB31_7510</name>
</gene>
<evidence type="ECO:0000313" key="3">
    <source>
        <dbReference type="Proteomes" id="UP000028725"/>
    </source>
</evidence>
<evidence type="ECO:0000256" key="1">
    <source>
        <dbReference type="SAM" id="MobiDB-lite"/>
    </source>
</evidence>
<proteinExistence type="predicted"/>
<feature type="region of interest" description="Disordered" evidence="1">
    <location>
        <begin position="1"/>
        <end position="84"/>
    </location>
</feature>
<organism evidence="2 3">
    <name type="scientific">Hyalangium minutum</name>
    <dbReference type="NCBI Taxonomy" id="394096"/>
    <lineage>
        <taxon>Bacteria</taxon>
        <taxon>Pseudomonadati</taxon>
        <taxon>Myxococcota</taxon>
        <taxon>Myxococcia</taxon>
        <taxon>Myxococcales</taxon>
        <taxon>Cystobacterineae</taxon>
        <taxon>Archangiaceae</taxon>
        <taxon>Hyalangium</taxon>
    </lineage>
</organism>
<dbReference type="OrthoDB" id="5505283at2"/>
<dbReference type="EMBL" id="JMCB01000006">
    <property type="protein sequence ID" value="KFE68273.1"/>
    <property type="molecule type" value="Genomic_DNA"/>
</dbReference>
<accession>A0A085WKR0</accession>
<feature type="compositionally biased region" description="Low complexity" evidence="1">
    <location>
        <begin position="16"/>
        <end position="34"/>
    </location>
</feature>
<dbReference type="AlphaFoldDB" id="A0A085WKR0"/>
<name>A0A085WKR0_9BACT</name>
<sequence length="260" mass="27386">MRVNGSGGPLRSPQQAETATTKPATAKEAPATTARSSEAPTRQTSVSGDGFEASRAGGAGRAAGPAAGRSLPTEVRTPSADYFRQRADDFARRNPDAVAPELYQGQGQRSLEKLSSLGAKDLQPAGLAWRDRAVKGLQDAVEQKRAADPAGFAQLERDPEAFKKFTSEALSQACVQAGVLNLSAQDQVKLAATPELRDLLGKEGVKQIAAKIGKLNPDDVARLGGKTAETLGRAGEELRKTLKLPKLDLPRLPVPSLRAS</sequence>
<dbReference type="RefSeq" id="WP_157232027.1">
    <property type="nucleotide sequence ID" value="NZ_JMCB01000006.1"/>
</dbReference>
<protein>
    <submittedName>
        <fullName evidence="2">Uncharacterized protein</fullName>
    </submittedName>
</protein>